<name>A0A1I1IEJ9_NATHA</name>
<organism evidence="1 2">
    <name type="scientific">Natronobacterium haloterrestre</name>
    <name type="common">Halobiforma haloterrestris</name>
    <dbReference type="NCBI Taxonomy" id="148448"/>
    <lineage>
        <taxon>Archaea</taxon>
        <taxon>Methanobacteriati</taxon>
        <taxon>Methanobacteriota</taxon>
        <taxon>Stenosarchaea group</taxon>
        <taxon>Halobacteria</taxon>
        <taxon>Halobacteriales</taxon>
        <taxon>Natrialbaceae</taxon>
        <taxon>Natronobacterium</taxon>
    </lineage>
</organism>
<keyword evidence="2" id="KW-1185">Reference proteome</keyword>
<evidence type="ECO:0000313" key="1">
    <source>
        <dbReference type="EMBL" id="SFC34757.1"/>
    </source>
</evidence>
<reference evidence="2" key="1">
    <citation type="submission" date="2016-10" db="EMBL/GenBank/DDBJ databases">
        <authorList>
            <person name="Varghese N."/>
            <person name="Submissions S."/>
        </authorList>
    </citation>
    <scope>NUCLEOTIDE SEQUENCE [LARGE SCALE GENOMIC DNA]</scope>
    <source>
        <strain evidence="2">DSM 13078</strain>
    </source>
</reference>
<dbReference type="AlphaFoldDB" id="A0A1I1IEJ9"/>
<sequence length="126" mass="14661">MSLERDPSWSEPAVLGECADRTDTRSCLCEIQYEIDHGLVDHRPEHEGWLFDWCLECLEVEGVRDVTVDRRERDRRTTVTLRIEIESEIEGGCWSTFGDEEFLPLLERLEGWVGEFRVRCTTAGRA</sequence>
<proteinExistence type="predicted"/>
<dbReference type="OrthoDB" id="204431at2157"/>
<dbReference type="Proteomes" id="UP000199161">
    <property type="component" value="Unassembled WGS sequence"/>
</dbReference>
<dbReference type="EMBL" id="FOKW01000007">
    <property type="protein sequence ID" value="SFC34757.1"/>
    <property type="molecule type" value="Genomic_DNA"/>
</dbReference>
<dbReference type="RefSeq" id="WP_089788719.1">
    <property type="nucleotide sequence ID" value="NZ_FOKW01000007.1"/>
</dbReference>
<accession>A0A1I1IEJ9</accession>
<evidence type="ECO:0000313" key="2">
    <source>
        <dbReference type="Proteomes" id="UP000199161"/>
    </source>
</evidence>
<gene>
    <name evidence="1" type="ORF">SAMN05444422_107127</name>
</gene>
<protein>
    <submittedName>
        <fullName evidence="1">Uncharacterized protein</fullName>
    </submittedName>
</protein>